<evidence type="ECO:0000313" key="4">
    <source>
        <dbReference type="Proteomes" id="UP000256900"/>
    </source>
</evidence>
<keyword evidence="4" id="KW-1185">Reference proteome</keyword>
<proteinExistence type="predicted"/>
<dbReference type="Gene3D" id="2.40.50.90">
    <property type="match status" value="1"/>
</dbReference>
<feature type="region of interest" description="Disordered" evidence="1">
    <location>
        <begin position="293"/>
        <end position="316"/>
    </location>
</feature>
<evidence type="ECO:0000256" key="2">
    <source>
        <dbReference type="SAM" id="SignalP"/>
    </source>
</evidence>
<feature type="chain" id="PRO_5017574822" description="Nuclease-like protein" evidence="2">
    <location>
        <begin position="36"/>
        <end position="316"/>
    </location>
</feature>
<protein>
    <recommendedName>
        <fullName evidence="5">Nuclease-like protein</fullName>
    </recommendedName>
</protein>
<evidence type="ECO:0008006" key="5">
    <source>
        <dbReference type="Google" id="ProtNLM"/>
    </source>
</evidence>
<comment type="caution">
    <text evidence="3">The sequence shown here is derived from an EMBL/GenBank/DDBJ whole genome shotgun (WGS) entry which is preliminary data.</text>
</comment>
<feature type="compositionally biased region" description="Basic and acidic residues" evidence="1">
    <location>
        <begin position="307"/>
        <end position="316"/>
    </location>
</feature>
<dbReference type="AlphaFoldDB" id="A0A3D9Z386"/>
<dbReference type="Proteomes" id="UP000256900">
    <property type="component" value="Unassembled WGS sequence"/>
</dbReference>
<keyword evidence="2" id="KW-0732">Signal</keyword>
<accession>A0A3D9Z386</accession>
<dbReference type="OrthoDB" id="7618306at2"/>
<dbReference type="RefSeq" id="WP_115835377.1">
    <property type="nucleotide sequence ID" value="NZ_CP025086.1"/>
</dbReference>
<organism evidence="3 4">
    <name type="scientific">Methylovirgula ligni</name>
    <dbReference type="NCBI Taxonomy" id="569860"/>
    <lineage>
        <taxon>Bacteria</taxon>
        <taxon>Pseudomonadati</taxon>
        <taxon>Pseudomonadota</taxon>
        <taxon>Alphaproteobacteria</taxon>
        <taxon>Hyphomicrobiales</taxon>
        <taxon>Beijerinckiaceae</taxon>
        <taxon>Methylovirgula</taxon>
    </lineage>
</organism>
<dbReference type="InterPro" id="IPR035437">
    <property type="entry name" value="SNase_OB-fold_sf"/>
</dbReference>
<evidence type="ECO:0000256" key="1">
    <source>
        <dbReference type="SAM" id="MobiDB-lite"/>
    </source>
</evidence>
<dbReference type="SUPFAM" id="SSF50199">
    <property type="entry name" value="Staphylococcal nuclease"/>
    <property type="match status" value="1"/>
</dbReference>
<dbReference type="EMBL" id="QUMO01000001">
    <property type="protein sequence ID" value="REF89633.1"/>
    <property type="molecule type" value="Genomic_DNA"/>
</dbReference>
<reference evidence="3 4" key="1">
    <citation type="submission" date="2018-08" db="EMBL/GenBank/DDBJ databases">
        <title>Genomic Encyclopedia of Type Strains, Phase IV (KMG-IV): sequencing the most valuable type-strain genomes for metagenomic binning, comparative biology and taxonomic classification.</title>
        <authorList>
            <person name="Goeker M."/>
        </authorList>
    </citation>
    <scope>NUCLEOTIDE SEQUENCE [LARGE SCALE GENOMIC DNA]</scope>
    <source>
        <strain evidence="3 4">BW863</strain>
    </source>
</reference>
<sequence length="316" mass="33418">MTGSSDSLRPLRVSPARRLLACTAGAMLLAGPASLVPLDAAAQSPAASACPAAGIEAAAVASVDQRLEIHLKDGRVLRLAGFEPVRPTPDNPDFDTIARDVLTSVLARAIPGAIGFIPLSPVPDRWGRIPVFAFLSGQEKGAGQPSLAELLLTLGYGRFMPEPEARPCQADFLAAEAGARARRNGLWQDPYYAVIAASDTRAFAEKAATNIIVEGRVRDIDIRPRRSYLLFGPRGSGGFAVTILQRDVKIFEQAGFAVHALIGKRIRVRGLLDLRFGPQIAVSDLASIEVVSPSEGASSTGQPVEAKAADPDEKPQ</sequence>
<name>A0A3D9Z386_9HYPH</name>
<evidence type="ECO:0000313" key="3">
    <source>
        <dbReference type="EMBL" id="REF89633.1"/>
    </source>
</evidence>
<feature type="signal peptide" evidence="2">
    <location>
        <begin position="1"/>
        <end position="35"/>
    </location>
</feature>
<gene>
    <name evidence="3" type="ORF">DES32_0862</name>
</gene>